<evidence type="ECO:0000313" key="5">
    <source>
        <dbReference type="EMBL" id="CAL1537993.1"/>
    </source>
</evidence>
<evidence type="ECO:0000256" key="3">
    <source>
        <dbReference type="SAM" id="Phobius"/>
    </source>
</evidence>
<dbReference type="GO" id="GO:0008146">
    <property type="term" value="F:sulfotransferase activity"/>
    <property type="evidence" value="ECO:0007669"/>
    <property type="project" value="InterPro"/>
</dbReference>
<dbReference type="EMBL" id="CAXITT010000280">
    <property type="protein sequence ID" value="CAL1537993.1"/>
    <property type="molecule type" value="Genomic_DNA"/>
</dbReference>
<dbReference type="InterPro" id="IPR027417">
    <property type="entry name" value="P-loop_NTPase"/>
</dbReference>
<dbReference type="InterPro" id="IPR000863">
    <property type="entry name" value="Sulfotransferase_dom"/>
</dbReference>
<evidence type="ECO:0000256" key="2">
    <source>
        <dbReference type="ARBA" id="ARBA00022679"/>
    </source>
</evidence>
<name>A0AAV2HY76_LYMST</name>
<keyword evidence="3" id="KW-0812">Transmembrane</keyword>
<gene>
    <name evidence="5" type="ORF">GSLYS_00011814001</name>
</gene>
<sequence>MHLLQQVRLLNSCKPLQIAFVRTPHFRLHSLFASPCSGQPNVKKLEELHRSLLGLRCANGALFINKSPVTSYGGQGSKGLLLITRYFSTQTGLPKLDPNQLSRRLKLLLLTYLSGFIGVCLLSSIAFRYYSRMGRSALGIEDIKVPQYGRKPQLFRYRGFVYPDFVVNDVKSIHQFDVREDDIWVVSFPKSGTTWVQEIVYLVNNGADFESAGAATIEERFPYFEWIVPGLKSIEKMPSPRLIKSHLPLTMLPNQMKDKKPKIIYIARNPKDTVVSYYYFLTKFVIEDNIFNGTFDEYCQLFIDDFVHYGPWWKHVKEAWERREQDNILVLFYEDLQENIHKAVWDIAGFLNKPITEAQVNDIVKYCSFETMRNNKAVNYDWLKDVGAAKEGEHFMRKGQVGDWKNHLNKDIVDKLDQVVATHLTPLGVPIRDTLPN</sequence>
<evidence type="ECO:0000313" key="6">
    <source>
        <dbReference type="Proteomes" id="UP001497497"/>
    </source>
</evidence>
<keyword evidence="3" id="KW-0472">Membrane</keyword>
<evidence type="ECO:0000259" key="4">
    <source>
        <dbReference type="Pfam" id="PF00685"/>
    </source>
</evidence>
<organism evidence="5 6">
    <name type="scientific">Lymnaea stagnalis</name>
    <name type="common">Great pond snail</name>
    <name type="synonym">Helix stagnalis</name>
    <dbReference type="NCBI Taxonomy" id="6523"/>
    <lineage>
        <taxon>Eukaryota</taxon>
        <taxon>Metazoa</taxon>
        <taxon>Spiralia</taxon>
        <taxon>Lophotrochozoa</taxon>
        <taxon>Mollusca</taxon>
        <taxon>Gastropoda</taxon>
        <taxon>Heterobranchia</taxon>
        <taxon>Euthyneura</taxon>
        <taxon>Panpulmonata</taxon>
        <taxon>Hygrophila</taxon>
        <taxon>Lymnaeoidea</taxon>
        <taxon>Lymnaeidae</taxon>
        <taxon>Lymnaea</taxon>
    </lineage>
</organism>
<feature type="domain" description="Sulfotransferase" evidence="4">
    <location>
        <begin position="181"/>
        <end position="424"/>
    </location>
</feature>
<keyword evidence="2" id="KW-0808">Transferase</keyword>
<dbReference type="Proteomes" id="UP001497497">
    <property type="component" value="Unassembled WGS sequence"/>
</dbReference>
<dbReference type="Pfam" id="PF00685">
    <property type="entry name" value="Sulfotransfer_1"/>
    <property type="match status" value="1"/>
</dbReference>
<keyword evidence="6" id="KW-1185">Reference proteome</keyword>
<dbReference type="Gene3D" id="3.40.50.300">
    <property type="entry name" value="P-loop containing nucleotide triphosphate hydrolases"/>
    <property type="match status" value="1"/>
</dbReference>
<comment type="similarity">
    <text evidence="1">Belongs to the sulfotransferase 1 family.</text>
</comment>
<proteinExistence type="inferred from homology"/>
<protein>
    <recommendedName>
        <fullName evidence="4">Sulfotransferase domain-containing protein</fullName>
    </recommendedName>
</protein>
<dbReference type="PANTHER" id="PTHR11783">
    <property type="entry name" value="SULFOTRANSFERASE SULT"/>
    <property type="match status" value="1"/>
</dbReference>
<accession>A0AAV2HY76</accession>
<reference evidence="5 6" key="1">
    <citation type="submission" date="2024-04" db="EMBL/GenBank/DDBJ databases">
        <authorList>
            <consortium name="Genoscope - CEA"/>
            <person name="William W."/>
        </authorList>
    </citation>
    <scope>NUCLEOTIDE SEQUENCE [LARGE SCALE GENOMIC DNA]</scope>
</reference>
<dbReference type="FunFam" id="3.40.50.300:FF:000433">
    <property type="entry name" value="Estrogen sulfotransferase"/>
    <property type="match status" value="1"/>
</dbReference>
<comment type="caution">
    <text evidence="5">The sequence shown here is derived from an EMBL/GenBank/DDBJ whole genome shotgun (WGS) entry which is preliminary data.</text>
</comment>
<dbReference type="SUPFAM" id="SSF52540">
    <property type="entry name" value="P-loop containing nucleoside triphosphate hydrolases"/>
    <property type="match status" value="1"/>
</dbReference>
<keyword evidence="3" id="KW-1133">Transmembrane helix</keyword>
<evidence type="ECO:0000256" key="1">
    <source>
        <dbReference type="ARBA" id="ARBA00005771"/>
    </source>
</evidence>
<feature type="transmembrane region" description="Helical" evidence="3">
    <location>
        <begin position="107"/>
        <end position="130"/>
    </location>
</feature>
<dbReference type="AlphaFoldDB" id="A0AAV2HY76"/>